<sequence length="232" mass="26588">MKSILFVLFIALSGLSVKAQSKLAVVQKEKAAPVYITRTIDSEIITELAPGTFVYTENSTQNLVNIQFFSTKNGELTEGFVEKNLLFVIENKKANEKKIFYKNFLETFITNANKNKIDIKTLDYNYNLLSSYITEQICETKDSELLVKFVESLASISTYLDEKQEFTLAELLICMQNSFIDSLNAIPNINEKRALTNHLITGLKDYYAIDDVEDPTHKEFQKNYLLIKKITF</sequence>
<comment type="caution">
    <text evidence="2">The sequence shown here is derived from an EMBL/GenBank/DDBJ whole genome shotgun (WGS) entry which is preliminary data.</text>
</comment>
<name>A0ABT8CYT6_9FLAO</name>
<feature type="chain" id="PRO_5045919003" evidence="1">
    <location>
        <begin position="20"/>
        <end position="232"/>
    </location>
</feature>
<evidence type="ECO:0000256" key="1">
    <source>
        <dbReference type="SAM" id="SignalP"/>
    </source>
</evidence>
<proteinExistence type="predicted"/>
<keyword evidence="1" id="KW-0732">Signal</keyword>
<protein>
    <submittedName>
        <fullName evidence="2">Uncharacterized protein</fullName>
    </submittedName>
</protein>
<keyword evidence="3" id="KW-1185">Reference proteome</keyword>
<dbReference type="Proteomes" id="UP001242368">
    <property type="component" value="Unassembled WGS sequence"/>
</dbReference>
<evidence type="ECO:0000313" key="3">
    <source>
        <dbReference type="Proteomes" id="UP001242368"/>
    </source>
</evidence>
<organism evidence="2 3">
    <name type="scientific">Paenimyroides ceti</name>
    <dbReference type="NCBI Taxonomy" id="395087"/>
    <lineage>
        <taxon>Bacteria</taxon>
        <taxon>Pseudomonadati</taxon>
        <taxon>Bacteroidota</taxon>
        <taxon>Flavobacteriia</taxon>
        <taxon>Flavobacteriales</taxon>
        <taxon>Flavobacteriaceae</taxon>
        <taxon>Paenimyroides</taxon>
    </lineage>
</organism>
<evidence type="ECO:0000313" key="2">
    <source>
        <dbReference type="EMBL" id="MDN3708732.1"/>
    </source>
</evidence>
<feature type="signal peptide" evidence="1">
    <location>
        <begin position="1"/>
        <end position="19"/>
    </location>
</feature>
<accession>A0ABT8CYT6</accession>
<gene>
    <name evidence="2" type="ORF">QW060_16640</name>
</gene>
<reference evidence="3" key="1">
    <citation type="journal article" date="2019" name="Int. J. Syst. Evol. Microbiol.">
        <title>The Global Catalogue of Microorganisms (GCM) 10K type strain sequencing project: providing services to taxonomists for standard genome sequencing and annotation.</title>
        <authorList>
            <consortium name="The Broad Institute Genomics Platform"/>
            <consortium name="The Broad Institute Genome Sequencing Center for Infectious Disease"/>
            <person name="Wu L."/>
            <person name="Ma J."/>
        </authorList>
    </citation>
    <scope>NUCLEOTIDE SEQUENCE [LARGE SCALE GENOMIC DNA]</scope>
    <source>
        <strain evidence="3">CECT 7184</strain>
    </source>
</reference>
<dbReference type="EMBL" id="JAUFQU010000001">
    <property type="protein sequence ID" value="MDN3708732.1"/>
    <property type="molecule type" value="Genomic_DNA"/>
</dbReference>
<dbReference type="RefSeq" id="WP_290364584.1">
    <property type="nucleotide sequence ID" value="NZ_JAUFQU010000001.1"/>
</dbReference>